<dbReference type="Proteomes" id="UP000682733">
    <property type="component" value="Unassembled WGS sequence"/>
</dbReference>
<feature type="region of interest" description="Disordered" evidence="2">
    <location>
        <begin position="214"/>
        <end position="235"/>
    </location>
</feature>
<dbReference type="Proteomes" id="UP000677228">
    <property type="component" value="Unassembled WGS sequence"/>
</dbReference>
<evidence type="ECO:0008006" key="6">
    <source>
        <dbReference type="Google" id="ProtNLM"/>
    </source>
</evidence>
<reference evidence="3" key="1">
    <citation type="submission" date="2021-02" db="EMBL/GenBank/DDBJ databases">
        <authorList>
            <person name="Nowell W R."/>
        </authorList>
    </citation>
    <scope>NUCLEOTIDE SEQUENCE</scope>
</reference>
<evidence type="ECO:0000313" key="5">
    <source>
        <dbReference type="Proteomes" id="UP000677228"/>
    </source>
</evidence>
<name>A0A8S2EBM0_9BILA</name>
<keyword evidence="1" id="KW-0175">Coiled coil</keyword>
<gene>
    <name evidence="3" type="ORF">OVA965_LOCUS20073</name>
    <name evidence="4" type="ORF">TMI583_LOCUS20346</name>
</gene>
<protein>
    <recommendedName>
        <fullName evidence="6">ATPase AAA-type core domain-containing protein</fullName>
    </recommendedName>
</protein>
<dbReference type="Gene3D" id="3.40.50.300">
    <property type="entry name" value="P-loop containing nucleotide triphosphate hydrolases"/>
    <property type="match status" value="1"/>
</dbReference>
<dbReference type="InterPro" id="IPR027417">
    <property type="entry name" value="P-loop_NTPase"/>
</dbReference>
<evidence type="ECO:0000256" key="2">
    <source>
        <dbReference type="SAM" id="MobiDB-lite"/>
    </source>
</evidence>
<evidence type="ECO:0000313" key="4">
    <source>
        <dbReference type="EMBL" id="CAF3891100.1"/>
    </source>
</evidence>
<proteinExistence type="predicted"/>
<dbReference type="EMBL" id="CAJNOK010010552">
    <property type="protein sequence ID" value="CAF1118744.1"/>
    <property type="molecule type" value="Genomic_DNA"/>
</dbReference>
<evidence type="ECO:0000256" key="1">
    <source>
        <dbReference type="SAM" id="Coils"/>
    </source>
</evidence>
<dbReference type="AlphaFoldDB" id="A0A8S2EBM0"/>
<organism evidence="3 5">
    <name type="scientific">Didymodactylos carnosus</name>
    <dbReference type="NCBI Taxonomy" id="1234261"/>
    <lineage>
        <taxon>Eukaryota</taxon>
        <taxon>Metazoa</taxon>
        <taxon>Spiralia</taxon>
        <taxon>Gnathifera</taxon>
        <taxon>Rotifera</taxon>
        <taxon>Eurotatoria</taxon>
        <taxon>Bdelloidea</taxon>
        <taxon>Philodinida</taxon>
        <taxon>Philodinidae</taxon>
        <taxon>Didymodactylos</taxon>
    </lineage>
</organism>
<evidence type="ECO:0000313" key="3">
    <source>
        <dbReference type="EMBL" id="CAF1118744.1"/>
    </source>
</evidence>
<feature type="compositionally biased region" description="Basic and acidic residues" evidence="2">
    <location>
        <begin position="216"/>
        <end position="233"/>
    </location>
</feature>
<sequence length="574" mass="67232">MGCSKHSRKIFYFVEKHLEDSKIAISREIMNDDDSFDAFAEGFTQFKLPSSMTNSDMKTASLKSDFIQSSSATITTTTNSSVHQPIEEKIISNIILNVRLKFDYNQLTKFVEELKQRNSKIVVNQKSYSIFELYTLYTTSEPIDLTNQKIRKTYRPSLFIRKADAFGAWNFNFLLGLFDVEYECPDENNNEFPPVWKTTFDTNVEINIIHLSKQTTTKESKSDEKSNESENKSNEPATTLLDILKAICQENKYDENDAFKWLQNLKDENINTIAHLRTITNDAWEKLSRLTHVVKQLIRDYLQLNTGSNIFNQGNIDPYKESKATLFGDIHRVRRYFYYVTKHLHLTSYLDRRAVDLAIDEVRKTYDDDGNVLINIQNYLHTFCLQNMMDNAITLQQKRQEWTNELSQLYSDTQTLQLEVNKHQSRLHAAKEAFKYSETHYQIIIDKEKDVKEKVNAKLNKVYNLNNTSYSNSNWITDIEDGNNMKLIYQEEKKNAERALEKSRIELKKQNDIDLDLKTKIENNKSQIKCLEKFLKLNLEEEHKKLMVKYGRGLLLYGPPGTGKKNETHPRRHQ</sequence>
<comment type="caution">
    <text evidence="3">The sequence shown here is derived from an EMBL/GenBank/DDBJ whole genome shotgun (WGS) entry which is preliminary data.</text>
</comment>
<feature type="coiled-coil region" evidence="1">
    <location>
        <begin position="486"/>
        <end position="513"/>
    </location>
</feature>
<dbReference type="EMBL" id="CAJOBA010016314">
    <property type="protein sequence ID" value="CAF3891100.1"/>
    <property type="molecule type" value="Genomic_DNA"/>
</dbReference>
<accession>A0A8S2EBM0</accession>